<protein>
    <submittedName>
        <fullName evidence="5">Sugar transporter</fullName>
    </submittedName>
</protein>
<evidence type="ECO:0000259" key="3">
    <source>
        <dbReference type="Pfam" id="PF10531"/>
    </source>
</evidence>
<evidence type="ECO:0000313" key="5">
    <source>
        <dbReference type="EMBL" id="PZM16235.1"/>
    </source>
</evidence>
<dbReference type="GO" id="GO:0015159">
    <property type="term" value="F:polysaccharide transmembrane transporter activity"/>
    <property type="evidence" value="ECO:0007669"/>
    <property type="project" value="InterPro"/>
</dbReference>
<dbReference type="Proteomes" id="UP000248925">
    <property type="component" value="Unassembled WGS sequence"/>
</dbReference>
<gene>
    <name evidence="5" type="ORF">CPY51_04425</name>
</gene>
<dbReference type="OrthoDB" id="9798876at2"/>
<dbReference type="InterPro" id="IPR019554">
    <property type="entry name" value="Soluble_ligand-bd"/>
</dbReference>
<proteinExistence type="predicted"/>
<keyword evidence="5" id="KW-0813">Transport</keyword>
<organism evidence="5 6">
    <name type="scientific">Rhizobium tubonense</name>
    <dbReference type="NCBI Taxonomy" id="484088"/>
    <lineage>
        <taxon>Bacteria</taxon>
        <taxon>Pseudomonadati</taxon>
        <taxon>Pseudomonadota</taxon>
        <taxon>Alphaproteobacteria</taxon>
        <taxon>Hyphomicrobiales</taxon>
        <taxon>Rhizobiaceae</taxon>
        <taxon>Rhizobium/Agrobacterium group</taxon>
        <taxon>Rhizobium</taxon>
    </lineage>
</organism>
<dbReference type="Gene3D" id="3.30.1950.10">
    <property type="entry name" value="wza like domain"/>
    <property type="match status" value="1"/>
</dbReference>
<dbReference type="RefSeq" id="WP_111158838.1">
    <property type="nucleotide sequence ID" value="NZ_PCDP01000003.1"/>
</dbReference>
<dbReference type="InterPro" id="IPR058781">
    <property type="entry name" value="HH_AprE-like"/>
</dbReference>
<comment type="caution">
    <text evidence="5">The sequence shown here is derived from an EMBL/GenBank/DDBJ whole genome shotgun (WGS) entry which is preliminary data.</text>
</comment>
<evidence type="ECO:0000259" key="2">
    <source>
        <dbReference type="Pfam" id="PF02563"/>
    </source>
</evidence>
<dbReference type="InterPro" id="IPR049712">
    <property type="entry name" value="Poly_export"/>
</dbReference>
<dbReference type="PANTHER" id="PTHR33619">
    <property type="entry name" value="POLYSACCHARIDE EXPORT PROTEIN GFCE-RELATED"/>
    <property type="match status" value="1"/>
</dbReference>
<dbReference type="InterPro" id="IPR003715">
    <property type="entry name" value="Poly_export_N"/>
</dbReference>
<keyword evidence="5" id="KW-0762">Sugar transport</keyword>
<dbReference type="PANTHER" id="PTHR33619:SF3">
    <property type="entry name" value="POLYSACCHARIDE EXPORT PROTEIN GFCE-RELATED"/>
    <property type="match status" value="1"/>
</dbReference>
<keyword evidence="6" id="KW-1185">Reference proteome</keyword>
<evidence type="ECO:0000313" key="6">
    <source>
        <dbReference type="Proteomes" id="UP000248925"/>
    </source>
</evidence>
<reference evidence="5 6" key="1">
    <citation type="journal article" date="2018" name="Sci. Rep.">
        <title>Rhizobium tumorigenes sp. nov., a novel plant tumorigenic bacterium isolated from cane gall tumors on thornless blackberry.</title>
        <authorList>
            <person name="Kuzmanovi N."/>
            <person name="Smalla K."/>
            <person name="Gronow S."/>
            <person name="PuBawska J."/>
        </authorList>
    </citation>
    <scope>NUCLEOTIDE SEQUENCE [LARGE SCALE GENOMIC DNA]</scope>
    <source>
        <strain evidence="5 6">CCBAU 85046</strain>
    </source>
</reference>
<dbReference type="Pfam" id="PF25994">
    <property type="entry name" value="HH_AprE"/>
    <property type="match status" value="1"/>
</dbReference>
<dbReference type="EMBL" id="PCDP01000003">
    <property type="protein sequence ID" value="PZM16235.1"/>
    <property type="molecule type" value="Genomic_DNA"/>
</dbReference>
<feature type="domain" description="Soluble ligand binding" evidence="3">
    <location>
        <begin position="131"/>
        <end position="164"/>
    </location>
</feature>
<keyword evidence="1" id="KW-0732">Signal</keyword>
<feature type="domain" description="Polysaccharide export protein N-terminal" evidence="2">
    <location>
        <begin position="43"/>
        <end position="126"/>
    </location>
</feature>
<evidence type="ECO:0000256" key="1">
    <source>
        <dbReference type="ARBA" id="ARBA00022729"/>
    </source>
</evidence>
<dbReference type="Pfam" id="PF02563">
    <property type="entry name" value="Poly_export"/>
    <property type="match status" value="1"/>
</dbReference>
<sequence>MSKAFLPSISTRRKLPGIILGIVIVSAISGPVLAGRADAGSDLYRLKPETHVKVGVVEWLASTGEYKEWTALNGEYVVSPEGTISIPMIGEMKVDDKTTSELATDIGDTLKQLTGLAQPPVASVQVIKYPMIYVTGTVEKPSELEYRPGLTVKQAIAMAGGRQRRSNPMGEYSDTQQITYAGELNRMELQLKQLSARKARLLAELNDKPAIDFPPELVAAPEGSPIRQIVNSENTLFTARADALRHQLESATDLETLLTNEISVLDEKMVSQDRQVKIAQDELDDISKLVDTKILTTSRKTSLERIVADMQSGKLDMVVASMQAKQKVSETQRDALNLKGQRKTDVGQELQATNIEIEDTKLKRMTTLQLLQIAGASISKEQSLKSVDLQPLEYWVTHGSDGGDAQKVPEGATLQPADVLEVRYNVSSSIDGAMVSSIATDQLPRAADQSQ</sequence>
<evidence type="ECO:0000259" key="4">
    <source>
        <dbReference type="Pfam" id="PF25994"/>
    </source>
</evidence>
<name>A0A2W4D1P8_9HYPH</name>
<dbReference type="AlphaFoldDB" id="A0A2W4D1P8"/>
<feature type="domain" description="AprE-like long alpha-helical hairpin" evidence="4">
    <location>
        <begin position="183"/>
        <end position="363"/>
    </location>
</feature>
<dbReference type="Pfam" id="PF10531">
    <property type="entry name" value="SLBB"/>
    <property type="match status" value="1"/>
</dbReference>
<accession>A0A2W4D1P8</accession>